<accession>A0ABR3R5T9</accession>
<keyword evidence="3" id="KW-1185">Reference proteome</keyword>
<feature type="coiled-coil region" evidence="1">
    <location>
        <begin position="348"/>
        <end position="375"/>
    </location>
</feature>
<proteinExistence type="predicted"/>
<evidence type="ECO:0000313" key="2">
    <source>
        <dbReference type="EMBL" id="KAL1599548.1"/>
    </source>
</evidence>
<evidence type="ECO:0000256" key="1">
    <source>
        <dbReference type="SAM" id="Coils"/>
    </source>
</evidence>
<name>A0ABR3R5T9_9PLEO</name>
<feature type="coiled-coil region" evidence="1">
    <location>
        <begin position="291"/>
        <end position="318"/>
    </location>
</feature>
<dbReference type="EMBL" id="JAKJXO020000010">
    <property type="protein sequence ID" value="KAL1599548.1"/>
    <property type="molecule type" value="Genomic_DNA"/>
</dbReference>
<gene>
    <name evidence="2" type="ORF">SLS60_007351</name>
</gene>
<dbReference type="Proteomes" id="UP001521785">
    <property type="component" value="Unassembled WGS sequence"/>
</dbReference>
<sequence>MAHPSNASYRDNPTSELDDSMLPIAVEDEEISELHWRSLLPELSNRMPIQLPVPQDVRMNAEVKAMLPRHDYETIFQKFGYFGVVDAIYTEESNSSIGQKASLPLWRMHLWALLASIPQKVFIGALKGDLAWLCLDLHEQGVCKYLNCEHIPKDTAWKDRHMLPKTPAIYMRMLVNDRGQTPTPQELRKLTSALRAYVSNKKEDLDLAVAIDRYKSYNIGGGDIKAGYRAFLDNVATRVETFFTWCKAIELRCSQAELEDLPLPGALANVGYALCANLETARDNYRIGRREQRSNQEVEALQARCDNLSKDFKLLNAKQESKDQSAQDGLVEAKRCSQTKEEAAAKTIATLEDAHQKLESSYHGLEERHSGLEADHKRLQSVCSTSSSAQHQELWTRVVSLEAAITLKETEHQENLAIFQTRNDELSRRSSHLEDSLQEQGADLAVADMHRSALIHQQQLLRAIMVDMDGWLRSNEALTNRLMRELEVRRQDTVGLELLCQNEKRRCDLLMSLLDAVRPDGECGTLLTIYCSKRDLDYALASAGMSFMDNAVRLEWGCGVVQPR</sequence>
<reference evidence="2 3" key="1">
    <citation type="submission" date="2024-02" db="EMBL/GenBank/DDBJ databases">
        <title>De novo assembly and annotation of 12 fungi associated with fruit tree decline syndrome in Ontario, Canada.</title>
        <authorList>
            <person name="Sulman M."/>
            <person name="Ellouze W."/>
            <person name="Ilyukhin E."/>
        </authorList>
    </citation>
    <scope>NUCLEOTIDE SEQUENCE [LARGE SCALE GENOMIC DNA]</scope>
    <source>
        <strain evidence="2 3">M42-189</strain>
    </source>
</reference>
<evidence type="ECO:0000313" key="3">
    <source>
        <dbReference type="Proteomes" id="UP001521785"/>
    </source>
</evidence>
<organism evidence="2 3">
    <name type="scientific">Paraconiothyrium brasiliense</name>
    <dbReference type="NCBI Taxonomy" id="300254"/>
    <lineage>
        <taxon>Eukaryota</taxon>
        <taxon>Fungi</taxon>
        <taxon>Dikarya</taxon>
        <taxon>Ascomycota</taxon>
        <taxon>Pezizomycotina</taxon>
        <taxon>Dothideomycetes</taxon>
        <taxon>Pleosporomycetidae</taxon>
        <taxon>Pleosporales</taxon>
        <taxon>Massarineae</taxon>
        <taxon>Didymosphaeriaceae</taxon>
        <taxon>Paraconiothyrium</taxon>
    </lineage>
</organism>
<keyword evidence="1" id="KW-0175">Coiled coil</keyword>
<protein>
    <submittedName>
        <fullName evidence="2">Uncharacterized protein</fullName>
    </submittedName>
</protein>
<comment type="caution">
    <text evidence="2">The sequence shown here is derived from an EMBL/GenBank/DDBJ whole genome shotgun (WGS) entry which is preliminary data.</text>
</comment>